<protein>
    <submittedName>
        <fullName evidence="1">Uncharacterized protein</fullName>
    </submittedName>
</protein>
<dbReference type="AlphaFoldDB" id="A0A645CC71"/>
<dbReference type="EMBL" id="VSSQ01026029">
    <property type="protein sequence ID" value="MPM74530.1"/>
    <property type="molecule type" value="Genomic_DNA"/>
</dbReference>
<proteinExistence type="predicted"/>
<reference evidence="1" key="1">
    <citation type="submission" date="2019-08" db="EMBL/GenBank/DDBJ databases">
        <authorList>
            <person name="Kucharzyk K."/>
            <person name="Murdoch R.W."/>
            <person name="Higgins S."/>
            <person name="Loffler F."/>
        </authorList>
    </citation>
    <scope>NUCLEOTIDE SEQUENCE</scope>
</reference>
<sequence length="298" mass="32181">MRAALGGWNIVDIGKDVVCIAVVVLERNLDQDPVRRAGEMDRRLIKRGLVSVEVAHKVAQAAVELVFHLFLVACAFVGKRHLCAAVEIGKLADALGDDVIAHLDGLKHSGIGHEVYARALPAGAANLLQRGCRLAGDNLARCVFFAGEAHFIEPAVGCHLDLDPLGERVDDRSANAVESTGVAIGIVAKFTARVELGKHDFHAGNAHLLVNLHGDTAPVIHDCDGVILVERDADLVCIAVCRLVDGVVDDFPKEVMQAALPRRADVHARAHAHRVQPLHNFDFVYCVIRCHALLLIVR</sequence>
<accession>A0A645CC71</accession>
<organism evidence="1">
    <name type="scientific">bioreactor metagenome</name>
    <dbReference type="NCBI Taxonomy" id="1076179"/>
    <lineage>
        <taxon>unclassified sequences</taxon>
        <taxon>metagenomes</taxon>
        <taxon>ecological metagenomes</taxon>
    </lineage>
</organism>
<name>A0A645CC71_9ZZZZ</name>
<comment type="caution">
    <text evidence="1">The sequence shown here is derived from an EMBL/GenBank/DDBJ whole genome shotgun (WGS) entry which is preliminary data.</text>
</comment>
<gene>
    <name evidence="1" type="ORF">SDC9_121518</name>
</gene>
<evidence type="ECO:0000313" key="1">
    <source>
        <dbReference type="EMBL" id="MPM74530.1"/>
    </source>
</evidence>